<sequence>MSVDPLVDSLNRLIFHLPQLDVPQTNGKPKDTGSEKNNGANHLQKEYFPLRLLISKENVSPASLKLLKSELSKNHWRWSQNTSSVELAFSNKSAADAATRFLLDKKWTLLFDYSRFVSHPGTLFVKHLARASVLEEKLQEYFNKSSKYGSVTDVNIISPQHPDDSEEVLAILKFENYLDVDHITSTLCLTENPFHLLLPLYINRYVSKRERAMCPDGITSTGDSSSSASLGSLTAHDDAVLYDTIVVENLGEFFSGKVTLAELELIVSKFHLFGAIDSMHFPLAGEPKDTLSFRKVGFLCFAHEKNINQNILRCLYYLRDLTFDELTAFTKDDIYDIKDDVNKPHKYPQPVGAPRLKISIAQRKHNHHIYESNDALYVYNKPCMLKLEVCDPSESSTVHDETFLNKFMKLLNYQETNVYVNNLPILFENDDQLWASFWNQFGVDGVKSAKIIKPQFYSKKSDESLGRIGFVFYEEFKMALRAIILTNNKIVNLGNGPGMAVQASFAIQKHNNSLGSGKSTLSSMSSGSIPNYNYYNHHDGFGKGFSLPMNDFYIPEPRIPHSTASPGASPFIPPDYYYYPYYMLMQPPHPSEYQEGEENGSHSPKQTASTSINPNAPPFVNPMAYMYNPYYSIPQLPQPLAVPGNGQAPYFNNYSLKQQGAKEKKAERKRSC</sequence>
<gene>
    <name evidence="4" type="ORF">QG37_02832</name>
</gene>
<dbReference type="EMBL" id="LGST01000019">
    <property type="protein sequence ID" value="KNE00286.1"/>
    <property type="molecule type" value="Genomic_DNA"/>
</dbReference>
<dbReference type="VEuPathDB" id="FungiDB:CJJ09_002845"/>
<dbReference type="GO" id="GO:0003723">
    <property type="term" value="F:RNA binding"/>
    <property type="evidence" value="ECO:0007669"/>
    <property type="project" value="UniProtKB-UniRule"/>
</dbReference>
<dbReference type="VEuPathDB" id="FungiDB:CJI97_000903"/>
<reference evidence="5" key="1">
    <citation type="journal article" date="2015" name="BMC Genomics">
        <title>Draft genome of a commonly misdiagnosed multidrug resistant pathogen Candida auris.</title>
        <authorList>
            <person name="Chatterjee S."/>
            <person name="Alampalli S.V."/>
            <person name="Nageshan R.K."/>
            <person name="Chettiar S.T."/>
            <person name="Joshi S."/>
            <person name="Tatu U.S."/>
        </authorList>
    </citation>
    <scope>NUCLEOTIDE SEQUENCE [LARGE SCALE GENOMIC DNA]</scope>
    <source>
        <strain evidence="5">6684</strain>
    </source>
</reference>
<dbReference type="AlphaFoldDB" id="A0A0L0P2M3"/>
<evidence type="ECO:0000259" key="3">
    <source>
        <dbReference type="PROSITE" id="PS50102"/>
    </source>
</evidence>
<name>A0A0L0P2M3_CANAR</name>
<evidence type="ECO:0000313" key="4">
    <source>
        <dbReference type="EMBL" id="KNE00286.1"/>
    </source>
</evidence>
<dbReference type="VEuPathDB" id="FungiDB:CJI96_0003213"/>
<feature type="compositionally biased region" description="Polar residues" evidence="2">
    <location>
        <begin position="601"/>
        <end position="614"/>
    </location>
</feature>
<evidence type="ECO:0000313" key="5">
    <source>
        <dbReference type="Proteomes" id="UP000037122"/>
    </source>
</evidence>
<dbReference type="VEuPathDB" id="FungiDB:CJJ07_003886"/>
<dbReference type="InterPro" id="IPR035979">
    <property type="entry name" value="RBD_domain_sf"/>
</dbReference>
<proteinExistence type="predicted"/>
<dbReference type="VEuPathDB" id="FungiDB:B9J08_000885"/>
<feature type="region of interest" description="Disordered" evidence="2">
    <location>
        <begin position="21"/>
        <end position="40"/>
    </location>
</feature>
<organism evidence="4 5">
    <name type="scientific">Candidozyma auris</name>
    <name type="common">Yeast</name>
    <name type="synonym">Candida auris</name>
    <dbReference type="NCBI Taxonomy" id="498019"/>
    <lineage>
        <taxon>Eukaryota</taxon>
        <taxon>Fungi</taxon>
        <taxon>Dikarya</taxon>
        <taxon>Ascomycota</taxon>
        <taxon>Saccharomycotina</taxon>
        <taxon>Pichiomycetes</taxon>
        <taxon>Metschnikowiaceae</taxon>
        <taxon>Candidozyma</taxon>
    </lineage>
</organism>
<dbReference type="SUPFAM" id="SSF54928">
    <property type="entry name" value="RNA-binding domain, RBD"/>
    <property type="match status" value="1"/>
</dbReference>
<keyword evidence="1" id="KW-0694">RNA-binding</keyword>
<dbReference type="InterPro" id="IPR000504">
    <property type="entry name" value="RRM_dom"/>
</dbReference>
<feature type="region of interest" description="Disordered" evidence="2">
    <location>
        <begin position="589"/>
        <end position="614"/>
    </location>
</feature>
<dbReference type="VEuPathDB" id="FungiDB:QG37_02832"/>
<evidence type="ECO:0000256" key="2">
    <source>
        <dbReference type="SAM" id="MobiDB-lite"/>
    </source>
</evidence>
<evidence type="ECO:0000256" key="1">
    <source>
        <dbReference type="PROSITE-ProRule" id="PRU00176"/>
    </source>
</evidence>
<feature type="domain" description="RRM" evidence="3">
    <location>
        <begin position="121"/>
        <end position="187"/>
    </location>
</feature>
<protein>
    <recommendedName>
        <fullName evidence="3">RRM domain-containing protein</fullName>
    </recommendedName>
</protein>
<dbReference type="PROSITE" id="PS50102">
    <property type="entry name" value="RRM"/>
    <property type="match status" value="1"/>
</dbReference>
<accession>A0A0L0P2M3</accession>
<dbReference type="Proteomes" id="UP000037122">
    <property type="component" value="Unassembled WGS sequence"/>
</dbReference>
<comment type="caution">
    <text evidence="4">The sequence shown here is derived from an EMBL/GenBank/DDBJ whole genome shotgun (WGS) entry which is preliminary data.</text>
</comment>